<evidence type="ECO:0000313" key="4">
    <source>
        <dbReference type="Proteomes" id="UP000261288"/>
    </source>
</evidence>
<proteinExistence type="predicted"/>
<dbReference type="Pfam" id="PF11133">
    <property type="entry name" value="Phage_head_fibr"/>
    <property type="match status" value="1"/>
</dbReference>
<evidence type="ECO:0000256" key="1">
    <source>
        <dbReference type="ARBA" id="ARBA00004328"/>
    </source>
</evidence>
<protein>
    <submittedName>
        <fullName evidence="3">Uncharacterized protein</fullName>
    </submittedName>
</protein>
<name>A0A3E4S602_BIFLN</name>
<dbReference type="AlphaFoldDB" id="A0A3E4S602"/>
<dbReference type="EMBL" id="QSRZ01000010">
    <property type="protein sequence ID" value="RGL46492.1"/>
    <property type="molecule type" value="Genomic_DNA"/>
</dbReference>
<accession>A0A3E4S602</accession>
<evidence type="ECO:0000313" key="3">
    <source>
        <dbReference type="EMBL" id="RGL46492.1"/>
    </source>
</evidence>
<comment type="subcellular location">
    <subcellularLocation>
        <location evidence="1">Virion</location>
    </subcellularLocation>
</comment>
<evidence type="ECO:0000256" key="2">
    <source>
        <dbReference type="ARBA" id="ARBA00022581"/>
    </source>
</evidence>
<reference evidence="3 4" key="1">
    <citation type="submission" date="2018-08" db="EMBL/GenBank/DDBJ databases">
        <title>A genome reference for cultivated species of the human gut microbiota.</title>
        <authorList>
            <person name="Zou Y."/>
            <person name="Xue W."/>
            <person name="Luo G."/>
        </authorList>
    </citation>
    <scope>NUCLEOTIDE SEQUENCE [LARGE SCALE GENOMIC DNA]</scope>
    <source>
        <strain evidence="3 4">TF06-45A</strain>
    </source>
</reference>
<sequence>MAKPVEMVHTTGYTVPQDDQSWLINRITDGIREAQLDLSLFTGDKEKEQKYFASIDPDDFNAWLKSGIPVAKVTSTGLFGPYDPTATDGRQLKVAGFLESQLHVVFTRSGFEDQYPTAGVRYMAVIDRNNLPVTLAENTVFEGLILDYDKDAGGDVTVLSPSAAGTAPAYKLPNATASALGGVKQAANVANLVTSDDAAAIVTAVNTLFANLRTAGVMAAK</sequence>
<dbReference type="InterPro" id="IPR022741">
    <property type="entry name" value="Phage_B103_Gp8"/>
</dbReference>
<dbReference type="Gene3D" id="6.10.140.1630">
    <property type="match status" value="1"/>
</dbReference>
<gene>
    <name evidence="3" type="ORF">DXC63_10090</name>
</gene>
<dbReference type="RefSeq" id="WP_117712586.1">
    <property type="nucleotide sequence ID" value="NZ_QSRZ01000010.1"/>
</dbReference>
<keyword evidence="2" id="KW-0945">Host-virus interaction</keyword>
<comment type="caution">
    <text evidence="3">The sequence shown here is derived from an EMBL/GenBank/DDBJ whole genome shotgun (WGS) entry which is preliminary data.</text>
</comment>
<dbReference type="Proteomes" id="UP000261288">
    <property type="component" value="Unassembled WGS sequence"/>
</dbReference>
<organism evidence="3 4">
    <name type="scientific">Bifidobacterium longum</name>
    <dbReference type="NCBI Taxonomy" id="216816"/>
    <lineage>
        <taxon>Bacteria</taxon>
        <taxon>Bacillati</taxon>
        <taxon>Actinomycetota</taxon>
        <taxon>Actinomycetes</taxon>
        <taxon>Bifidobacteriales</taxon>
        <taxon>Bifidobacteriaceae</taxon>
        <taxon>Bifidobacterium</taxon>
    </lineage>
</organism>